<dbReference type="Proteomes" id="UP000186601">
    <property type="component" value="Unassembled WGS sequence"/>
</dbReference>
<dbReference type="OrthoDB" id="9972683at2759"/>
<keyword evidence="2" id="KW-1185">Reference proteome</keyword>
<name>A0A2R6NHQ4_9APHY</name>
<evidence type="ECO:0000313" key="2">
    <source>
        <dbReference type="Proteomes" id="UP000186601"/>
    </source>
</evidence>
<gene>
    <name evidence="1" type="ORF">PHLCEN_2v12124</name>
</gene>
<reference evidence="1 2" key="1">
    <citation type="submission" date="2018-02" db="EMBL/GenBank/DDBJ databases">
        <title>Genome sequence of the basidiomycete white-rot fungus Phlebia centrifuga.</title>
        <authorList>
            <person name="Granchi Z."/>
            <person name="Peng M."/>
            <person name="de Vries R.P."/>
            <person name="Hilden K."/>
            <person name="Makela M.R."/>
            <person name="Grigoriev I."/>
            <person name="Riley R."/>
        </authorList>
    </citation>
    <scope>NUCLEOTIDE SEQUENCE [LARGE SCALE GENOMIC DNA]</scope>
    <source>
        <strain evidence="1 2">FBCC195</strain>
    </source>
</reference>
<evidence type="ECO:0000313" key="1">
    <source>
        <dbReference type="EMBL" id="PSR71914.1"/>
    </source>
</evidence>
<dbReference type="EMBL" id="MLYV02001230">
    <property type="protein sequence ID" value="PSR71914.1"/>
    <property type="molecule type" value="Genomic_DNA"/>
</dbReference>
<dbReference type="InterPro" id="IPR029058">
    <property type="entry name" value="AB_hydrolase_fold"/>
</dbReference>
<organism evidence="1 2">
    <name type="scientific">Hermanssonia centrifuga</name>
    <dbReference type="NCBI Taxonomy" id="98765"/>
    <lineage>
        <taxon>Eukaryota</taxon>
        <taxon>Fungi</taxon>
        <taxon>Dikarya</taxon>
        <taxon>Basidiomycota</taxon>
        <taxon>Agaricomycotina</taxon>
        <taxon>Agaricomycetes</taxon>
        <taxon>Polyporales</taxon>
        <taxon>Meruliaceae</taxon>
        <taxon>Hermanssonia</taxon>
    </lineage>
</organism>
<dbReference type="STRING" id="98765.A0A2R6NHQ4"/>
<comment type="caution">
    <text evidence="1">The sequence shown here is derived from an EMBL/GenBank/DDBJ whole genome shotgun (WGS) entry which is preliminary data.</text>
</comment>
<sequence length="118" mass="13115">MVLLPWKEVLSQMLSQPTAPTATQLFRASYSQLVMDVVLMVCGFIISRVTVDGYKMESLGPECIGMIGEDKALDPKKYYIVTFALFSNGEIHGVNAAKLQPAPYNGPYFPIVTYEDNM</sequence>
<dbReference type="Gene3D" id="3.40.50.1820">
    <property type="entry name" value="alpha/beta hydrolase"/>
    <property type="match status" value="1"/>
</dbReference>
<proteinExistence type="predicted"/>
<dbReference type="AlphaFoldDB" id="A0A2R6NHQ4"/>
<protein>
    <submittedName>
        <fullName evidence="1">Uncharacterized protein</fullName>
    </submittedName>
</protein>
<accession>A0A2R6NHQ4</accession>